<dbReference type="RefSeq" id="WP_123041044.1">
    <property type="nucleotide sequence ID" value="NZ_CP033433.1"/>
</dbReference>
<sequence length="122" mass="13694">MNQTTDTLYAKLGGQETIDKVVDKFYEKVLADDTVNGFFEHTDMAKQRRHQAAFIGYALGSGIEFTGKSMTKAHRGMNLQPVHYDAIVSHLSKTLEEFHVASSDIEQVLGKIGTLRNDILYK</sequence>
<evidence type="ECO:0000256" key="3">
    <source>
        <dbReference type="ARBA" id="ARBA00022617"/>
    </source>
</evidence>
<comment type="similarity">
    <text evidence="1 6">Belongs to the truncated hemoglobin family. Group I subfamily.</text>
</comment>
<evidence type="ECO:0000256" key="4">
    <source>
        <dbReference type="ARBA" id="ARBA00022723"/>
    </source>
</evidence>
<evidence type="ECO:0000256" key="2">
    <source>
        <dbReference type="ARBA" id="ARBA00022448"/>
    </source>
</evidence>
<dbReference type="InterPro" id="IPR016339">
    <property type="entry name" value="Hemoglobin_trunc_I"/>
</dbReference>
<dbReference type="Proteomes" id="UP000269097">
    <property type="component" value="Chromosome"/>
</dbReference>
<proteinExistence type="inferred from homology"/>
<keyword evidence="10" id="KW-1185">Reference proteome</keyword>
<comment type="cofactor">
    <cofactor evidence="7">
        <name>heme</name>
        <dbReference type="ChEBI" id="CHEBI:30413"/>
    </cofactor>
    <text evidence="7">Binds 1 heme group per subunit.</text>
</comment>
<evidence type="ECO:0000313" key="9">
    <source>
        <dbReference type="EMBL" id="AYQ72962.1"/>
    </source>
</evidence>
<evidence type="ECO:0000256" key="7">
    <source>
        <dbReference type="PIRSR" id="PIRSR002030-1"/>
    </source>
</evidence>
<dbReference type="SUPFAM" id="SSF46458">
    <property type="entry name" value="Globin-like"/>
    <property type="match status" value="1"/>
</dbReference>
<reference evidence="9 10" key="1">
    <citation type="submission" date="2018-10" db="EMBL/GenBank/DDBJ databases">
        <title>Genome Sequence of Cohnella sp.</title>
        <authorList>
            <person name="Srinivasan S."/>
            <person name="Kim M.K."/>
        </authorList>
    </citation>
    <scope>NUCLEOTIDE SEQUENCE [LARGE SCALE GENOMIC DNA]</scope>
    <source>
        <strain evidence="9 10">18JY8-7</strain>
    </source>
</reference>
<evidence type="ECO:0000256" key="5">
    <source>
        <dbReference type="ARBA" id="ARBA00023004"/>
    </source>
</evidence>
<keyword evidence="3 6" id="KW-0349">Heme</keyword>
<evidence type="ECO:0000256" key="6">
    <source>
        <dbReference type="PIRNR" id="PIRNR002030"/>
    </source>
</evidence>
<evidence type="ECO:0000313" key="10">
    <source>
        <dbReference type="Proteomes" id="UP000269097"/>
    </source>
</evidence>
<dbReference type="InterPro" id="IPR001486">
    <property type="entry name" value="Hemoglobin_trunc"/>
</dbReference>
<dbReference type="GO" id="GO:0046872">
    <property type="term" value="F:metal ion binding"/>
    <property type="evidence" value="ECO:0007669"/>
    <property type="project" value="UniProtKB-UniRule"/>
</dbReference>
<evidence type="ECO:0000256" key="8">
    <source>
        <dbReference type="PIRSR" id="PIRSR601486-1"/>
    </source>
</evidence>
<protein>
    <recommendedName>
        <fullName evidence="6">Group 1 truncated hemoglobin</fullName>
    </recommendedName>
</protein>
<keyword evidence="6" id="KW-0561">Oxygen transport</keyword>
<dbReference type="KEGG" id="coh:EAV92_10540"/>
<dbReference type="GO" id="GO:0019825">
    <property type="term" value="F:oxygen binding"/>
    <property type="evidence" value="ECO:0007669"/>
    <property type="project" value="InterPro"/>
</dbReference>
<dbReference type="Gene3D" id="1.10.490.10">
    <property type="entry name" value="Globins"/>
    <property type="match status" value="1"/>
</dbReference>
<feature type="binding site" description="distal binding residue" evidence="8">
    <location>
        <position position="50"/>
    </location>
    <ligand>
        <name>heme</name>
        <dbReference type="ChEBI" id="CHEBI:30413"/>
    </ligand>
    <ligandPart>
        <name>Fe</name>
        <dbReference type="ChEBI" id="CHEBI:18248"/>
    </ligandPart>
</feature>
<feature type="binding site" description="distal binding residue" evidence="8">
    <location>
        <position position="74"/>
    </location>
    <ligand>
        <name>heme</name>
        <dbReference type="ChEBI" id="CHEBI:30413"/>
    </ligand>
    <ligandPart>
        <name>Fe</name>
        <dbReference type="ChEBI" id="CHEBI:18248"/>
    </ligandPart>
</feature>
<evidence type="ECO:0000256" key="1">
    <source>
        <dbReference type="ARBA" id="ARBA00009660"/>
    </source>
</evidence>
<dbReference type="Pfam" id="PF01152">
    <property type="entry name" value="Bac_globin"/>
    <property type="match status" value="1"/>
</dbReference>
<feature type="binding site" description="proximal binding residue" evidence="7">
    <location>
        <position position="74"/>
    </location>
    <ligand>
        <name>heme</name>
        <dbReference type="ChEBI" id="CHEBI:30413"/>
    </ligand>
    <ligandPart>
        <name>Fe</name>
        <dbReference type="ChEBI" id="CHEBI:18248"/>
    </ligandPart>
</feature>
<keyword evidence="4 6" id="KW-0479">Metal-binding</keyword>
<dbReference type="GO" id="GO:0020037">
    <property type="term" value="F:heme binding"/>
    <property type="evidence" value="ECO:0007669"/>
    <property type="project" value="InterPro"/>
</dbReference>
<gene>
    <name evidence="9" type="ORF">EAV92_10540</name>
</gene>
<dbReference type="EMBL" id="CP033433">
    <property type="protein sequence ID" value="AYQ72962.1"/>
    <property type="molecule type" value="Genomic_DNA"/>
</dbReference>
<dbReference type="InterPro" id="IPR009050">
    <property type="entry name" value="Globin-like_sf"/>
</dbReference>
<dbReference type="InterPro" id="IPR012292">
    <property type="entry name" value="Globin/Proto"/>
</dbReference>
<dbReference type="GO" id="GO:0005344">
    <property type="term" value="F:oxygen carrier activity"/>
    <property type="evidence" value="ECO:0007669"/>
    <property type="project" value="UniProtKB-UniRule"/>
</dbReference>
<dbReference type="AlphaFoldDB" id="A0A3G3JXS6"/>
<organism evidence="9 10">
    <name type="scientific">Cohnella candidum</name>
    <dbReference type="NCBI Taxonomy" id="2674991"/>
    <lineage>
        <taxon>Bacteria</taxon>
        <taxon>Bacillati</taxon>
        <taxon>Bacillota</taxon>
        <taxon>Bacilli</taxon>
        <taxon>Bacillales</taxon>
        <taxon>Paenibacillaceae</taxon>
        <taxon>Cohnella</taxon>
    </lineage>
</organism>
<keyword evidence="5 6" id="KW-0408">Iron</keyword>
<keyword evidence="2 6" id="KW-0813">Transport</keyword>
<accession>A0A3G3JXS6</accession>
<dbReference type="PIRSF" id="PIRSF002030">
    <property type="entry name" value="Globin_Protozoa/Cyanobacteria"/>
    <property type="match status" value="1"/>
</dbReference>
<dbReference type="CDD" id="cd00454">
    <property type="entry name" value="TrHb1_N"/>
    <property type="match status" value="1"/>
</dbReference>
<name>A0A3G3JXS6_9BACL</name>